<evidence type="ECO:0000256" key="2">
    <source>
        <dbReference type="ARBA" id="ARBA00022980"/>
    </source>
</evidence>
<reference evidence="8 9" key="1">
    <citation type="submission" date="2017-09" db="EMBL/GenBank/DDBJ databases">
        <title>Depth-based differentiation of microbial function through sediment-hosted aquifers and enrichment of novel symbionts in the deep terrestrial subsurface.</title>
        <authorList>
            <person name="Probst A.J."/>
            <person name="Ladd B."/>
            <person name="Jarett J.K."/>
            <person name="Geller-Mcgrath D.E."/>
            <person name="Sieber C.M."/>
            <person name="Emerson J.B."/>
            <person name="Anantharaman K."/>
            <person name="Thomas B.C."/>
            <person name="Malmstrom R."/>
            <person name="Stieglmeier M."/>
            <person name="Klingl A."/>
            <person name="Woyke T."/>
            <person name="Ryan C.M."/>
            <person name="Banfield J.F."/>
        </authorList>
    </citation>
    <scope>NUCLEOTIDE SEQUENCE [LARGE SCALE GENOMIC DNA]</scope>
    <source>
        <strain evidence="8">CG22_combo_CG10-13_8_21_14_all_36_13</strain>
    </source>
</reference>
<dbReference type="AlphaFoldDB" id="A0A2H0DYU3"/>
<dbReference type="GO" id="GO:0005840">
    <property type="term" value="C:ribosome"/>
    <property type="evidence" value="ECO:0007669"/>
    <property type="project" value="UniProtKB-KW"/>
</dbReference>
<evidence type="ECO:0000256" key="1">
    <source>
        <dbReference type="ARBA" id="ARBA00007698"/>
    </source>
</evidence>
<feature type="region of interest" description="Disordered" evidence="7">
    <location>
        <begin position="1"/>
        <end position="23"/>
    </location>
</feature>
<evidence type="ECO:0000313" key="8">
    <source>
        <dbReference type="EMBL" id="PIP87151.1"/>
    </source>
</evidence>
<dbReference type="InterPro" id="IPR035566">
    <property type="entry name" value="Ribosomal_protein_bL20_C"/>
</dbReference>
<dbReference type="SUPFAM" id="SSF74731">
    <property type="entry name" value="Ribosomal protein L20"/>
    <property type="match status" value="1"/>
</dbReference>
<dbReference type="GO" id="GO:0000027">
    <property type="term" value="P:ribosomal large subunit assembly"/>
    <property type="evidence" value="ECO:0007669"/>
    <property type="project" value="UniProtKB-UniRule"/>
</dbReference>
<evidence type="ECO:0000313" key="9">
    <source>
        <dbReference type="Proteomes" id="UP000231143"/>
    </source>
</evidence>
<evidence type="ECO:0000256" key="7">
    <source>
        <dbReference type="SAM" id="MobiDB-lite"/>
    </source>
</evidence>
<dbReference type="PANTHER" id="PTHR10986">
    <property type="entry name" value="39S RIBOSOMAL PROTEIN L20"/>
    <property type="match status" value="1"/>
</dbReference>
<gene>
    <name evidence="5 8" type="primary">rplT</name>
    <name evidence="8" type="ORF">COW81_01890</name>
</gene>
<evidence type="ECO:0000256" key="4">
    <source>
        <dbReference type="ARBA" id="ARBA00035172"/>
    </source>
</evidence>
<dbReference type="GO" id="GO:0006412">
    <property type="term" value="P:translation"/>
    <property type="evidence" value="ECO:0007669"/>
    <property type="project" value="InterPro"/>
</dbReference>
<sequence>MTRVKRGVAKNKKRKSLLSMTKGYRHGRKSKIRLAKTAVRKAGVYAFNHRKQKKQNMRRGWQNTMNYALRELGLKYSTFIDTLKKKDIKLDRKIIAELVKENPDTFKRLVESVSTK</sequence>
<evidence type="ECO:0000256" key="5">
    <source>
        <dbReference type="HAMAP-Rule" id="MF_00382"/>
    </source>
</evidence>
<dbReference type="NCBIfam" id="TIGR01032">
    <property type="entry name" value="rplT_bact"/>
    <property type="match status" value="1"/>
</dbReference>
<dbReference type="PRINTS" id="PR00062">
    <property type="entry name" value="RIBOSOMALL20"/>
</dbReference>
<dbReference type="Gene3D" id="1.10.1900.20">
    <property type="entry name" value="Ribosomal protein L20"/>
    <property type="match status" value="1"/>
</dbReference>
<dbReference type="Gene3D" id="6.10.160.10">
    <property type="match status" value="1"/>
</dbReference>
<comment type="function">
    <text evidence="5 6">Binds directly to 23S ribosomal RNA and is necessary for the in vitro assembly process of the 50S ribosomal subunit. It is not involved in the protein synthesizing functions of that subunit.</text>
</comment>
<comment type="similarity">
    <text evidence="1 5 6">Belongs to the bacterial ribosomal protein bL20 family.</text>
</comment>
<dbReference type="Proteomes" id="UP000231143">
    <property type="component" value="Unassembled WGS sequence"/>
</dbReference>
<accession>A0A2H0DYU3</accession>
<organism evidence="8 9">
    <name type="scientific">Candidatus Campbellbacteria bacterium CG22_combo_CG10-13_8_21_14_all_36_13</name>
    <dbReference type="NCBI Taxonomy" id="1974529"/>
    <lineage>
        <taxon>Bacteria</taxon>
        <taxon>Candidatus Campbelliibacteriota</taxon>
    </lineage>
</organism>
<dbReference type="GO" id="GO:1990904">
    <property type="term" value="C:ribonucleoprotein complex"/>
    <property type="evidence" value="ECO:0007669"/>
    <property type="project" value="UniProtKB-KW"/>
</dbReference>
<evidence type="ECO:0000256" key="3">
    <source>
        <dbReference type="ARBA" id="ARBA00023274"/>
    </source>
</evidence>
<evidence type="ECO:0000256" key="6">
    <source>
        <dbReference type="RuleBase" id="RU000560"/>
    </source>
</evidence>
<dbReference type="Pfam" id="PF00453">
    <property type="entry name" value="Ribosomal_L20"/>
    <property type="match status" value="1"/>
</dbReference>
<keyword evidence="5 6" id="KW-0699">rRNA-binding</keyword>
<dbReference type="GO" id="GO:0003735">
    <property type="term" value="F:structural constituent of ribosome"/>
    <property type="evidence" value="ECO:0007669"/>
    <property type="project" value="InterPro"/>
</dbReference>
<proteinExistence type="inferred from homology"/>
<comment type="caution">
    <text evidence="8">The sequence shown here is derived from an EMBL/GenBank/DDBJ whole genome shotgun (WGS) entry which is preliminary data.</text>
</comment>
<dbReference type="HAMAP" id="MF_00382">
    <property type="entry name" value="Ribosomal_bL20"/>
    <property type="match status" value="1"/>
</dbReference>
<name>A0A2H0DYU3_9BACT</name>
<dbReference type="EMBL" id="PCTT01000023">
    <property type="protein sequence ID" value="PIP87151.1"/>
    <property type="molecule type" value="Genomic_DNA"/>
</dbReference>
<protein>
    <recommendedName>
        <fullName evidence="4 5">Large ribosomal subunit protein bL20</fullName>
    </recommendedName>
</protein>
<dbReference type="GO" id="GO:0019843">
    <property type="term" value="F:rRNA binding"/>
    <property type="evidence" value="ECO:0007669"/>
    <property type="project" value="UniProtKB-UniRule"/>
</dbReference>
<feature type="compositionally biased region" description="Basic residues" evidence="7">
    <location>
        <begin position="1"/>
        <end position="16"/>
    </location>
</feature>
<dbReference type="InterPro" id="IPR005813">
    <property type="entry name" value="Ribosomal_bL20"/>
</dbReference>
<keyword evidence="5 6" id="KW-0694">RNA-binding</keyword>
<keyword evidence="2 5" id="KW-0689">Ribosomal protein</keyword>
<keyword evidence="3 5" id="KW-0687">Ribonucleoprotein</keyword>